<dbReference type="EMBL" id="BLRY01000088">
    <property type="protein sequence ID" value="GFP27949.1"/>
    <property type="molecule type" value="Genomic_DNA"/>
</dbReference>
<comment type="caution">
    <text evidence="6">The sequence shown here is derived from an EMBL/GenBank/DDBJ whole genome shotgun (WGS) entry which is preliminary data.</text>
</comment>
<dbReference type="InterPro" id="IPR050574">
    <property type="entry name" value="HPF/YfiA_ribosome-assoc"/>
</dbReference>
<dbReference type="GO" id="GO:0045900">
    <property type="term" value="P:negative regulation of translational elongation"/>
    <property type="evidence" value="ECO:0007669"/>
    <property type="project" value="TreeGrafter"/>
</dbReference>
<feature type="coiled-coil region" evidence="4">
    <location>
        <begin position="76"/>
        <end position="103"/>
    </location>
</feature>
<sequence length="182" mass="21032">MDIRIKSRNTELTDALREYTLDKIKKVRKYFDGILEMEVELTYEKNPSISQSHIAEVTVFTKGPVIRAVVASPDMYASIDQVVDKLERQIKKYKGKLIDRTQQPRSTKLVADLDNNSRSAGEPKIVKVKQFAIKPMTPEEAALQMELLGHDFYVFTNSETEEINVVYRRKDDNYGLIEPIYQ</sequence>
<dbReference type="InterPro" id="IPR003489">
    <property type="entry name" value="RHF/RaiA"/>
</dbReference>
<dbReference type="InterPro" id="IPR036567">
    <property type="entry name" value="RHF-like"/>
</dbReference>
<dbReference type="GO" id="GO:0043024">
    <property type="term" value="F:ribosomal small subunit binding"/>
    <property type="evidence" value="ECO:0007669"/>
    <property type="project" value="TreeGrafter"/>
</dbReference>
<proteinExistence type="inferred from homology"/>
<dbReference type="SUPFAM" id="SSF69754">
    <property type="entry name" value="Ribosome binding protein Y (YfiA homologue)"/>
    <property type="match status" value="1"/>
</dbReference>
<dbReference type="Gene3D" id="3.30.505.50">
    <property type="entry name" value="Sigma 54 modulation/S30EA ribosomal protein, C-terminal domain"/>
    <property type="match status" value="1"/>
</dbReference>
<dbReference type="FunFam" id="3.30.505.50:FF:000001">
    <property type="entry name" value="Ribosome hibernation promoting factor"/>
    <property type="match status" value="1"/>
</dbReference>
<dbReference type="InterPro" id="IPR038416">
    <property type="entry name" value="Ribosom_S30AE_C_sf"/>
</dbReference>
<keyword evidence="7" id="KW-1185">Reference proteome</keyword>
<dbReference type="HAMAP" id="MF_00839">
    <property type="entry name" value="HPF"/>
    <property type="match status" value="1"/>
</dbReference>
<keyword evidence="1 3" id="KW-0963">Cytoplasm</keyword>
<dbReference type="RefSeq" id="WP_176233554.1">
    <property type="nucleotide sequence ID" value="NZ_BLRY01000088.1"/>
</dbReference>
<dbReference type="PANTHER" id="PTHR33231">
    <property type="entry name" value="30S RIBOSOMAL PROTEIN"/>
    <property type="match status" value="1"/>
</dbReference>
<comment type="subunit">
    <text evidence="3">Interacts with 100S ribosomes.</text>
</comment>
<organism evidence="6 7">
    <name type="scientific">Candidatus Hakubella thermalkaliphila</name>
    <dbReference type="NCBI Taxonomy" id="2754717"/>
    <lineage>
        <taxon>Bacteria</taxon>
        <taxon>Bacillati</taxon>
        <taxon>Actinomycetota</taxon>
        <taxon>Actinomycetota incertae sedis</taxon>
        <taxon>Candidatus Hakubellales</taxon>
        <taxon>Candidatus Hakubellaceae</taxon>
        <taxon>Candidatus Hakubella</taxon>
    </lineage>
</organism>
<comment type="subcellular location">
    <subcellularLocation>
        <location evidence="3">Cytoplasm</location>
    </subcellularLocation>
</comment>
<dbReference type="Gene3D" id="3.30.160.100">
    <property type="entry name" value="Ribosome hibernation promotion factor-like"/>
    <property type="match status" value="1"/>
</dbReference>
<comment type="similarity">
    <text evidence="3">Belongs to the HPF/YfiA ribosome-associated protein family. Long HPF subfamily.</text>
</comment>
<protein>
    <recommendedName>
        <fullName evidence="3">Ribosome hibernation promoting factor</fullName>
        <shortName evidence="3">HPF</shortName>
    </recommendedName>
</protein>
<dbReference type="InterPro" id="IPR034694">
    <property type="entry name" value="HPF_long/plastid"/>
</dbReference>
<name>A0A6V8P5N7_9ACTN</name>
<dbReference type="Pfam" id="PF02482">
    <property type="entry name" value="Ribosomal_S30AE"/>
    <property type="match status" value="1"/>
</dbReference>
<gene>
    <name evidence="3" type="primary">hpf</name>
    <name evidence="6" type="ORF">HKBW3S33_01360</name>
</gene>
<dbReference type="GO" id="GO:0022627">
    <property type="term" value="C:cytosolic small ribosomal subunit"/>
    <property type="evidence" value="ECO:0007669"/>
    <property type="project" value="TreeGrafter"/>
</dbReference>
<accession>A0A6V8P5N7</accession>
<dbReference type="Proteomes" id="UP000591948">
    <property type="component" value="Unassembled WGS sequence"/>
</dbReference>
<dbReference type="AlphaFoldDB" id="A0A6V8P5N7"/>
<dbReference type="InterPro" id="IPR032528">
    <property type="entry name" value="Ribosom_S30AE_C"/>
</dbReference>
<evidence type="ECO:0000259" key="5">
    <source>
        <dbReference type="Pfam" id="PF16321"/>
    </source>
</evidence>
<evidence type="ECO:0000256" key="4">
    <source>
        <dbReference type="SAM" id="Coils"/>
    </source>
</evidence>
<dbReference type="CDD" id="cd00552">
    <property type="entry name" value="RaiA"/>
    <property type="match status" value="1"/>
</dbReference>
<evidence type="ECO:0000256" key="1">
    <source>
        <dbReference type="ARBA" id="ARBA00022490"/>
    </source>
</evidence>
<dbReference type="PANTHER" id="PTHR33231:SF1">
    <property type="entry name" value="30S RIBOSOMAL PROTEIN"/>
    <property type="match status" value="1"/>
</dbReference>
<dbReference type="NCBIfam" id="TIGR00741">
    <property type="entry name" value="yfiA"/>
    <property type="match status" value="1"/>
</dbReference>
<dbReference type="Pfam" id="PF16321">
    <property type="entry name" value="Ribosom_S30AE_C"/>
    <property type="match status" value="1"/>
</dbReference>
<comment type="function">
    <text evidence="3">Required for dimerization of active 70S ribosomes into 100S ribosomes in stationary phase; 100S ribosomes are translationally inactive and sometimes present during exponential growth.</text>
</comment>
<evidence type="ECO:0000256" key="3">
    <source>
        <dbReference type="HAMAP-Rule" id="MF_00839"/>
    </source>
</evidence>
<evidence type="ECO:0000313" key="6">
    <source>
        <dbReference type="EMBL" id="GFP27949.1"/>
    </source>
</evidence>
<evidence type="ECO:0000256" key="2">
    <source>
        <dbReference type="ARBA" id="ARBA00022845"/>
    </source>
</evidence>
<keyword evidence="2 3" id="KW-0810">Translation regulation</keyword>
<evidence type="ECO:0000313" key="7">
    <source>
        <dbReference type="Proteomes" id="UP000591948"/>
    </source>
</evidence>
<keyword evidence="4" id="KW-0175">Coiled coil</keyword>
<reference evidence="6 7" key="1">
    <citation type="journal article" date="2020" name="Front. Microbiol.">
        <title>Single-cell genomics of novel Actinobacteria with the Wood-Ljungdahl pathway discovered in a serpentinizing system.</title>
        <authorList>
            <person name="Merino N."/>
            <person name="Kawai M."/>
            <person name="Boyd E.S."/>
            <person name="Colman D.R."/>
            <person name="McGlynn S.E."/>
            <person name="Nealson K.H."/>
            <person name="Kurokawa K."/>
            <person name="Hongoh Y."/>
        </authorList>
    </citation>
    <scope>NUCLEOTIDE SEQUENCE [LARGE SCALE GENOMIC DNA]</scope>
    <source>
        <strain evidence="6 7">S33</strain>
    </source>
</reference>
<feature type="domain" description="Sigma 54 modulation/S30EA ribosomal protein C-terminal" evidence="5">
    <location>
        <begin position="122"/>
        <end position="176"/>
    </location>
</feature>